<dbReference type="EMBL" id="JBBMEI010000036">
    <property type="protein sequence ID" value="MEQ2358995.1"/>
    <property type="molecule type" value="Genomic_DNA"/>
</dbReference>
<reference evidence="1 2" key="1">
    <citation type="submission" date="2024-03" db="EMBL/GenBank/DDBJ databases">
        <title>Human intestinal bacterial collection.</title>
        <authorList>
            <person name="Pauvert C."/>
            <person name="Hitch T.C.A."/>
            <person name="Clavel T."/>
        </authorList>
    </citation>
    <scope>NUCLEOTIDE SEQUENCE [LARGE SCALE GENOMIC DNA]</scope>
    <source>
        <strain evidence="1 2">CLA-AA-H95</strain>
    </source>
</reference>
<comment type="caution">
    <text evidence="1">The sequence shown here is derived from an EMBL/GenBank/DDBJ whole genome shotgun (WGS) entry which is preliminary data.</text>
</comment>
<name>A0ABV1AMT6_9FIRM</name>
<dbReference type="Gene3D" id="2.160.20.120">
    <property type="match status" value="1"/>
</dbReference>
<proteinExistence type="predicted"/>
<sequence>MRKFSKRILKLALALAVVGLGLSIGGVAMGATITGINLTKYGLNGNIRKIANSALQESHDSWDEDWDEITQLKPVTTEDDKEIFEIDPVSDLDFSLSGDALKLQSCDGDKIRVEVSGSKKDKVRIGTDDDSLVIESLGRTQEREITVSYPKDLRFKDTSIEVAAGTVTMCDDFRTDDLDVSVGAGEFTNTGKISVANDISVEVGTGNVEISELDIHDLEVDCGIGNVDLDILGKEADYNYEISCAAGNVDIGDSSYSGIGHDKNITNPNAKGDMELNCGVGNITVSFSK</sequence>
<dbReference type="RefSeq" id="WP_118698045.1">
    <property type="nucleotide sequence ID" value="NZ_JBBMEI010000036.1"/>
</dbReference>
<organism evidence="1 2">
    <name type="scientific">Blautia intestinihominis</name>
    <dbReference type="NCBI Taxonomy" id="3133152"/>
    <lineage>
        <taxon>Bacteria</taxon>
        <taxon>Bacillati</taxon>
        <taxon>Bacillota</taxon>
        <taxon>Clostridia</taxon>
        <taxon>Lachnospirales</taxon>
        <taxon>Lachnospiraceae</taxon>
        <taxon>Blautia</taxon>
    </lineage>
</organism>
<accession>A0ABV1AMT6</accession>
<gene>
    <name evidence="1" type="ORF">WMO75_11785</name>
</gene>
<evidence type="ECO:0000313" key="1">
    <source>
        <dbReference type="EMBL" id="MEQ2358995.1"/>
    </source>
</evidence>
<evidence type="ECO:0000313" key="2">
    <source>
        <dbReference type="Proteomes" id="UP001446032"/>
    </source>
</evidence>
<protein>
    <submittedName>
        <fullName evidence="1">DUF4097 family beta strand repeat-containing protein</fullName>
    </submittedName>
</protein>
<dbReference type="Proteomes" id="UP001446032">
    <property type="component" value="Unassembled WGS sequence"/>
</dbReference>
<keyword evidence="2" id="KW-1185">Reference proteome</keyword>